<dbReference type="AlphaFoldDB" id="A0A8X6UGX8"/>
<comment type="caution">
    <text evidence="1">The sequence shown here is derived from an EMBL/GenBank/DDBJ whole genome shotgun (WGS) entry which is preliminary data.</text>
</comment>
<organism evidence="1 2">
    <name type="scientific">Nephila pilipes</name>
    <name type="common">Giant wood spider</name>
    <name type="synonym">Nephila maculata</name>
    <dbReference type="NCBI Taxonomy" id="299642"/>
    <lineage>
        <taxon>Eukaryota</taxon>
        <taxon>Metazoa</taxon>
        <taxon>Ecdysozoa</taxon>
        <taxon>Arthropoda</taxon>
        <taxon>Chelicerata</taxon>
        <taxon>Arachnida</taxon>
        <taxon>Araneae</taxon>
        <taxon>Araneomorphae</taxon>
        <taxon>Entelegynae</taxon>
        <taxon>Araneoidea</taxon>
        <taxon>Nephilidae</taxon>
        <taxon>Nephila</taxon>
    </lineage>
</organism>
<dbReference type="Proteomes" id="UP000887013">
    <property type="component" value="Unassembled WGS sequence"/>
</dbReference>
<evidence type="ECO:0000313" key="2">
    <source>
        <dbReference type="Proteomes" id="UP000887013"/>
    </source>
</evidence>
<sequence>MGYSSNALLMVSGNSESRKDICVPHAEHMKGRRDQSELNDVIMDGCLSGLFRRQSAACMCLRLMLTCLDEVLADGQKVWT</sequence>
<evidence type="ECO:0000313" key="1">
    <source>
        <dbReference type="EMBL" id="GFU31872.1"/>
    </source>
</evidence>
<name>A0A8X6UGX8_NEPPI</name>
<proteinExistence type="predicted"/>
<gene>
    <name evidence="1" type="ORF">NPIL_674631</name>
</gene>
<reference evidence="1" key="1">
    <citation type="submission" date="2020-08" db="EMBL/GenBank/DDBJ databases">
        <title>Multicomponent nature underlies the extraordinary mechanical properties of spider dragline silk.</title>
        <authorList>
            <person name="Kono N."/>
            <person name="Nakamura H."/>
            <person name="Mori M."/>
            <person name="Yoshida Y."/>
            <person name="Ohtoshi R."/>
            <person name="Malay A.D."/>
            <person name="Moran D.A.P."/>
            <person name="Tomita M."/>
            <person name="Numata K."/>
            <person name="Arakawa K."/>
        </authorList>
    </citation>
    <scope>NUCLEOTIDE SEQUENCE</scope>
</reference>
<accession>A0A8X6UGX8</accession>
<dbReference type="EMBL" id="BMAW01083046">
    <property type="protein sequence ID" value="GFU31872.1"/>
    <property type="molecule type" value="Genomic_DNA"/>
</dbReference>
<keyword evidence="2" id="KW-1185">Reference proteome</keyword>
<protein>
    <submittedName>
        <fullName evidence="1">Uncharacterized protein</fullName>
    </submittedName>
</protein>